<protein>
    <submittedName>
        <fullName evidence="2">Uncharacterized protein</fullName>
    </submittedName>
</protein>
<sequence length="127" mass="14900">MLDKLVTIMFVKKFYRKQPRLSVTRANSSVRITPKFSDDHAIKFVQLESRVFEIPKIIISDADEFVSYDHAKFRLPIFDDIVFLYGFGQSSPHHLQVPTRTYNMENTKKADYVRCLSLITELKKINL</sequence>
<reference evidence="2" key="1">
    <citation type="submission" date="2016-11" db="UniProtKB">
        <authorList>
            <consortium name="WormBaseParasite"/>
        </authorList>
    </citation>
    <scope>IDENTIFICATION</scope>
    <source>
        <strain evidence="2">KR3021</strain>
    </source>
</reference>
<accession>A0AC35U3U7</accession>
<evidence type="ECO:0000313" key="1">
    <source>
        <dbReference type="Proteomes" id="UP000095286"/>
    </source>
</evidence>
<organism evidence="1 2">
    <name type="scientific">Rhabditophanes sp. KR3021</name>
    <dbReference type="NCBI Taxonomy" id="114890"/>
    <lineage>
        <taxon>Eukaryota</taxon>
        <taxon>Metazoa</taxon>
        <taxon>Ecdysozoa</taxon>
        <taxon>Nematoda</taxon>
        <taxon>Chromadorea</taxon>
        <taxon>Rhabditida</taxon>
        <taxon>Tylenchina</taxon>
        <taxon>Panagrolaimomorpha</taxon>
        <taxon>Strongyloidoidea</taxon>
        <taxon>Alloionematidae</taxon>
        <taxon>Rhabditophanes</taxon>
    </lineage>
</organism>
<dbReference type="Proteomes" id="UP000095286">
    <property type="component" value="Unplaced"/>
</dbReference>
<name>A0AC35U3U7_9BILA</name>
<evidence type="ECO:0000313" key="2">
    <source>
        <dbReference type="WBParaSite" id="RSKR_0000715750.1"/>
    </source>
</evidence>
<dbReference type="WBParaSite" id="RSKR_0000715750.1">
    <property type="protein sequence ID" value="RSKR_0000715750.1"/>
    <property type="gene ID" value="RSKR_0000715750"/>
</dbReference>
<proteinExistence type="predicted"/>